<keyword evidence="2" id="KW-1185">Reference proteome</keyword>
<gene>
    <name evidence="1" type="ORF">ACFP3V_31970</name>
</gene>
<organism evidence="1 2">
    <name type="scientific">Streptacidiphilus monticola</name>
    <dbReference type="NCBI Taxonomy" id="2161674"/>
    <lineage>
        <taxon>Bacteria</taxon>
        <taxon>Bacillati</taxon>
        <taxon>Actinomycetota</taxon>
        <taxon>Actinomycetes</taxon>
        <taxon>Kitasatosporales</taxon>
        <taxon>Streptomycetaceae</taxon>
        <taxon>Streptacidiphilus</taxon>
    </lineage>
</organism>
<evidence type="ECO:0000313" key="2">
    <source>
        <dbReference type="Proteomes" id="UP001596174"/>
    </source>
</evidence>
<dbReference type="RefSeq" id="WP_380591407.1">
    <property type="nucleotide sequence ID" value="NZ_JBHSQJ010000253.1"/>
</dbReference>
<accession>A0ABW1GAI6</accession>
<comment type="caution">
    <text evidence="1">The sequence shown here is derived from an EMBL/GenBank/DDBJ whole genome shotgun (WGS) entry which is preliminary data.</text>
</comment>
<dbReference type="Proteomes" id="UP001596174">
    <property type="component" value="Unassembled WGS sequence"/>
</dbReference>
<reference evidence="2" key="1">
    <citation type="journal article" date="2019" name="Int. J. Syst. Evol. Microbiol.">
        <title>The Global Catalogue of Microorganisms (GCM) 10K type strain sequencing project: providing services to taxonomists for standard genome sequencing and annotation.</title>
        <authorList>
            <consortium name="The Broad Institute Genomics Platform"/>
            <consortium name="The Broad Institute Genome Sequencing Center for Infectious Disease"/>
            <person name="Wu L."/>
            <person name="Ma J."/>
        </authorList>
    </citation>
    <scope>NUCLEOTIDE SEQUENCE [LARGE SCALE GENOMIC DNA]</scope>
    <source>
        <strain evidence="2">JCM 4816</strain>
    </source>
</reference>
<evidence type="ECO:0000313" key="1">
    <source>
        <dbReference type="EMBL" id="MFC5911810.1"/>
    </source>
</evidence>
<name>A0ABW1GAI6_9ACTN</name>
<proteinExistence type="predicted"/>
<protein>
    <submittedName>
        <fullName evidence="1">Uncharacterized protein</fullName>
    </submittedName>
</protein>
<sequence length="65" mass="7243">MARLVFDDEEAAGLREQATEAEQAGETMLAASLQELAEHGVDVTRSWEDLMAEKFSRFESPRDVA</sequence>
<dbReference type="EMBL" id="JBHSQJ010000253">
    <property type="protein sequence ID" value="MFC5911810.1"/>
    <property type="molecule type" value="Genomic_DNA"/>
</dbReference>